<dbReference type="InterPro" id="IPR010985">
    <property type="entry name" value="Ribbon_hlx_hlx"/>
</dbReference>
<dbReference type="STRING" id="1905730.W5S_0527"/>
<dbReference type="PATRIC" id="fig|1166016.3.peg.530"/>
<dbReference type="EMBL" id="CP003415">
    <property type="protein sequence ID" value="AFI88653.1"/>
    <property type="molecule type" value="Genomic_DNA"/>
</dbReference>
<dbReference type="eggNOG" id="COG3905">
    <property type="taxonomic scope" value="Bacteria"/>
</dbReference>
<dbReference type="Gene3D" id="1.10.1220.10">
    <property type="entry name" value="Met repressor-like"/>
    <property type="match status" value="1"/>
</dbReference>
<dbReference type="InterPro" id="IPR002145">
    <property type="entry name" value="CopG"/>
</dbReference>
<name>A0A0H3HZQ4_PECPM</name>
<reference evidence="2 4" key="1">
    <citation type="journal article" date="2012" name="J. Bacteriol.">
        <title>Genome sequence of Pectobacterium sp. strain SCC3193.</title>
        <authorList>
            <person name="Koskinen J.P."/>
            <person name="Laine P."/>
            <person name="Niemi O."/>
            <person name="Nykyri J."/>
            <person name="Harjunpaa H."/>
            <person name="Auvinen P."/>
            <person name="Paulin L."/>
            <person name="Pirhonen M."/>
            <person name="Palva T."/>
            <person name="Holm L."/>
        </authorList>
    </citation>
    <scope>NUCLEOTIDE SEQUENCE [LARGE SCALE GENOMIC DNA]</scope>
    <source>
        <strain evidence="2 4">SCC3193</strain>
    </source>
</reference>
<dbReference type="SUPFAM" id="SSF47598">
    <property type="entry name" value="Ribbon-helix-helix"/>
    <property type="match status" value="1"/>
</dbReference>
<dbReference type="EMBL" id="WABS01000049">
    <property type="protein sequence ID" value="MBI0556626.1"/>
    <property type="molecule type" value="Genomic_DNA"/>
</dbReference>
<dbReference type="KEGG" id="pec:W5S_0527"/>
<dbReference type="GO" id="GO:0043565">
    <property type="term" value="F:sequence-specific DNA binding"/>
    <property type="evidence" value="ECO:0007669"/>
    <property type="project" value="UniProtKB-ARBA"/>
</dbReference>
<dbReference type="InterPro" id="IPR013321">
    <property type="entry name" value="Arc_rbn_hlx_hlx"/>
</dbReference>
<dbReference type="Pfam" id="PF01402">
    <property type="entry name" value="RHH_1"/>
    <property type="match status" value="1"/>
</dbReference>
<reference evidence="3" key="4">
    <citation type="submission" date="2024-05" db="EMBL/GenBank/DDBJ databases">
        <title>Identification of Pectobacterium versatile causing blackleg of potato from New York State with a whole genome sequencing approach.</title>
        <authorList>
            <person name="Ma X."/>
            <person name="Swingle B."/>
        </authorList>
    </citation>
    <scope>NUCLEOTIDE SEQUENCE</scope>
    <source>
        <strain evidence="3">NY1588A</strain>
    </source>
</reference>
<dbReference type="GeneID" id="90761835"/>
<protein>
    <submittedName>
        <fullName evidence="3">Ribbon-helix-helix protein, CopG family</fullName>
    </submittedName>
    <submittedName>
        <fullName evidence="2">Transcriptional regulator, HTH motif containing</fullName>
    </submittedName>
</protein>
<accession>A0A0H3HZQ4</accession>
<organism evidence="2 4">
    <name type="scientific">Pectobacterium parmentieri</name>
    <dbReference type="NCBI Taxonomy" id="1905730"/>
    <lineage>
        <taxon>Bacteria</taxon>
        <taxon>Pseudomonadati</taxon>
        <taxon>Pseudomonadota</taxon>
        <taxon>Gammaproteobacteria</taxon>
        <taxon>Enterobacterales</taxon>
        <taxon>Pectobacteriaceae</taxon>
        <taxon>Pectobacterium</taxon>
    </lineage>
</organism>
<evidence type="ECO:0000313" key="4">
    <source>
        <dbReference type="Proteomes" id="UP000008044"/>
    </source>
</evidence>
<dbReference type="OMA" id="WIMREAI"/>
<evidence type="ECO:0000313" key="5">
    <source>
        <dbReference type="Proteomes" id="UP001194579"/>
    </source>
</evidence>
<reference evidence="2" key="2">
    <citation type="submission" date="2012-03" db="EMBL/GenBank/DDBJ databases">
        <authorList>
            <person name="Koskinen P."/>
            <person name="Laine P."/>
            <person name="Niemi O."/>
            <person name="Nykyri J."/>
            <person name="Harjunpaa H."/>
            <person name="Auvinen P."/>
            <person name="Paulin L."/>
            <person name="Pirhonen M."/>
            <person name="Palva T."/>
            <person name="Holm L."/>
        </authorList>
    </citation>
    <scope>NUCLEOTIDE SEQUENCE</scope>
    <source>
        <strain evidence="2">SCC3193</strain>
    </source>
</reference>
<evidence type="ECO:0000313" key="2">
    <source>
        <dbReference type="EMBL" id="AFI88653.1"/>
    </source>
</evidence>
<reference evidence="5" key="3">
    <citation type="submission" date="2023-07" db="EMBL/GenBank/DDBJ databases">
        <title>Identification of Pectobacterium versatile causing blackleg of potato from New York State with a whole genome sequencing approach.</title>
        <authorList>
            <person name="Ma X."/>
            <person name="Swingle B."/>
        </authorList>
    </citation>
    <scope>NUCLEOTIDE SEQUENCE [LARGE SCALE GENOMIC DNA]</scope>
    <source>
        <strain evidence="5">NY1588A</strain>
    </source>
</reference>
<evidence type="ECO:0000259" key="1">
    <source>
        <dbReference type="Pfam" id="PF01402"/>
    </source>
</evidence>
<dbReference type="Proteomes" id="UP001194579">
    <property type="component" value="Unassembled WGS sequence"/>
</dbReference>
<dbReference type="CDD" id="cd22233">
    <property type="entry name" value="RHH_CopAso-like"/>
    <property type="match status" value="1"/>
</dbReference>
<keyword evidence="5" id="KW-1185">Reference proteome</keyword>
<proteinExistence type="predicted"/>
<feature type="domain" description="Ribbon-helix-helix protein CopG" evidence="1">
    <location>
        <begin position="9"/>
        <end position="47"/>
    </location>
</feature>
<dbReference type="RefSeq" id="WP_012822277.1">
    <property type="nucleotide sequence ID" value="NC_017845.1"/>
</dbReference>
<dbReference type="HOGENOM" id="CLU_155311_3_1_6"/>
<dbReference type="AlphaFoldDB" id="A0A0H3HZQ4"/>
<sequence>MADTPRQTTTLRIDQDIKERLKTLADDRHSSAHALMLEAIAEYVEREEKRSQYRKEALAAWEEYQNTGEHITADETVTWLESWGSGHEQDAPACHK</sequence>
<dbReference type="Proteomes" id="UP000008044">
    <property type="component" value="Chromosome"/>
</dbReference>
<gene>
    <name evidence="2" type="ordered locus">W5S_0527</name>
    <name evidence="3" type="ORF">F6Q06_19350</name>
</gene>
<dbReference type="GO" id="GO:0006355">
    <property type="term" value="P:regulation of DNA-templated transcription"/>
    <property type="evidence" value="ECO:0007669"/>
    <property type="project" value="InterPro"/>
</dbReference>
<evidence type="ECO:0000313" key="3">
    <source>
        <dbReference type="EMBL" id="MBI0556626.1"/>
    </source>
</evidence>